<geneLocation type="plasmid" evidence="1 2">
    <name>pJCM12272</name>
</geneLocation>
<reference evidence="1 2" key="1">
    <citation type="journal article" date="2019" name="Emerg. Microbes Infect.">
        <title>Comprehensive subspecies identification of 175 nontuberculous mycobacteria species based on 7547 genomic profiles.</title>
        <authorList>
            <person name="Matsumoto Y."/>
            <person name="Kinjo T."/>
            <person name="Motooka D."/>
            <person name="Nabeya D."/>
            <person name="Jung N."/>
            <person name="Uechi K."/>
            <person name="Horii T."/>
            <person name="Iida T."/>
            <person name="Fujita J."/>
            <person name="Nakamura S."/>
        </authorList>
    </citation>
    <scope>NUCLEOTIDE SEQUENCE [LARGE SCALE GENOMIC DNA]</scope>
    <source>
        <strain evidence="1 2">JCM 12272</strain>
        <plasmid evidence="1">pJCM12272</plasmid>
    </source>
</reference>
<evidence type="ECO:0000313" key="2">
    <source>
        <dbReference type="Proteomes" id="UP000466906"/>
    </source>
</evidence>
<dbReference type="RefSeq" id="WP_088305636.1">
    <property type="nucleotide sequence ID" value="NZ_AP022566.1"/>
</dbReference>
<evidence type="ECO:0000313" key="1">
    <source>
        <dbReference type="EMBL" id="BBX30503.1"/>
    </source>
</evidence>
<keyword evidence="1" id="KW-0614">Plasmid</keyword>
<name>A0A6N4V315_9MYCO</name>
<dbReference type="Proteomes" id="UP000466906">
    <property type="component" value="Plasmid pJCM12272"/>
</dbReference>
<proteinExistence type="predicted"/>
<organism evidence="1 2">
    <name type="scientific">Mycolicibacterium alvei</name>
    <dbReference type="NCBI Taxonomy" id="67081"/>
    <lineage>
        <taxon>Bacteria</taxon>
        <taxon>Bacillati</taxon>
        <taxon>Actinomycetota</taxon>
        <taxon>Actinomycetes</taxon>
        <taxon>Mycobacteriales</taxon>
        <taxon>Mycobacteriaceae</taxon>
        <taxon>Mycolicibacterium</taxon>
    </lineage>
</organism>
<accession>A0A6N4V315</accession>
<keyword evidence="2" id="KW-1185">Reference proteome</keyword>
<dbReference type="EMBL" id="AP022566">
    <property type="protein sequence ID" value="BBX30503.1"/>
    <property type="molecule type" value="Genomic_DNA"/>
</dbReference>
<dbReference type="KEGG" id="malv:MALV_56280"/>
<sequence length="315" mass="33832">MGDTAALLAALQRHYIKPGDIVTGGVFLAEVGQNGGHSWPAVRRCDALYIGFTSASGRILAGHELKVSRADWLSELKKVGKADAWADECHEWWLVVSDPEIVHDGELPDGWGLMSPGRAGSSRMKVNVKAARKDPGSHRPSWDAVRSIMAAYDTRRAQAMTEFWSTAVSEATTQANAKVQQRIDQAVSQAMSAIPDTAELVTRLQLVEQALGAQIDWHATDAATARGGRVALADIAQIAEAVRACGDVRRAAWNLAEGYRNPVRETLLAVEQLDQALSQLRDVTAASAPGGAANWPQNSPHGAALIANNRRHAPT</sequence>
<dbReference type="AlphaFoldDB" id="A0A6N4V315"/>
<protein>
    <submittedName>
        <fullName evidence="1">Uncharacterized protein</fullName>
    </submittedName>
</protein>
<gene>
    <name evidence="1" type="ORF">MALV_56280</name>
</gene>